<proteinExistence type="predicted"/>
<dbReference type="AlphaFoldDB" id="A0A6G9H1C8"/>
<keyword evidence="1" id="KW-1133">Transmembrane helix</keyword>
<sequence length="61" mass="6536">MKRMKDNTNPALELAMQELAMEELEGMEAPDWWDSFLASAAISAGVSAAYSTIAVTSVIAT</sequence>
<name>A0A6G9H1C8_9ACTN</name>
<feature type="transmembrane region" description="Helical" evidence="1">
    <location>
        <begin position="36"/>
        <end position="60"/>
    </location>
</feature>
<reference evidence="2 3" key="1">
    <citation type="submission" date="2020-03" db="EMBL/GenBank/DDBJ databases">
        <title>A novel species.</title>
        <authorList>
            <person name="Gao J."/>
        </authorList>
    </citation>
    <scope>NUCLEOTIDE SEQUENCE [LARGE SCALE GENOMIC DNA]</scope>
    <source>
        <strain evidence="2 3">QMT-12</strain>
    </source>
</reference>
<keyword evidence="1" id="KW-0472">Membrane</keyword>
<gene>
    <name evidence="2" type="ORF">HA039_17845</name>
</gene>
<keyword evidence="1" id="KW-0812">Transmembrane</keyword>
<organism evidence="2 3">
    <name type="scientific">Streptomyces liangshanensis</name>
    <dbReference type="NCBI Taxonomy" id="2717324"/>
    <lineage>
        <taxon>Bacteria</taxon>
        <taxon>Bacillati</taxon>
        <taxon>Actinomycetota</taxon>
        <taxon>Actinomycetes</taxon>
        <taxon>Kitasatosporales</taxon>
        <taxon>Streptomycetaceae</taxon>
        <taxon>Streptomyces</taxon>
    </lineage>
</organism>
<evidence type="ECO:0000256" key="1">
    <source>
        <dbReference type="SAM" id="Phobius"/>
    </source>
</evidence>
<accession>A0A6G9H1C8</accession>
<dbReference type="EMBL" id="CP050177">
    <property type="protein sequence ID" value="QIQ03937.1"/>
    <property type="molecule type" value="Genomic_DNA"/>
</dbReference>
<keyword evidence="3" id="KW-1185">Reference proteome</keyword>
<evidence type="ECO:0000313" key="3">
    <source>
        <dbReference type="Proteomes" id="UP000501179"/>
    </source>
</evidence>
<protein>
    <submittedName>
        <fullName evidence="2">Uncharacterized protein</fullName>
    </submittedName>
</protein>
<evidence type="ECO:0000313" key="2">
    <source>
        <dbReference type="EMBL" id="QIQ03937.1"/>
    </source>
</evidence>
<dbReference type="RefSeq" id="WP_167030752.1">
    <property type="nucleotide sequence ID" value="NZ_CP050177.1"/>
</dbReference>
<dbReference type="Proteomes" id="UP000501179">
    <property type="component" value="Chromosome"/>
</dbReference>
<dbReference type="KEGG" id="slia:HA039_17845"/>